<dbReference type="Proteomes" id="UP001596501">
    <property type="component" value="Unassembled WGS sequence"/>
</dbReference>
<dbReference type="EMBL" id="JBHTCA010000005">
    <property type="protein sequence ID" value="MFC7409210.1"/>
    <property type="molecule type" value="Genomic_DNA"/>
</dbReference>
<organism evidence="1 2">
    <name type="scientific">Hydrogenophaga atypica</name>
    <dbReference type="NCBI Taxonomy" id="249409"/>
    <lineage>
        <taxon>Bacteria</taxon>
        <taxon>Pseudomonadati</taxon>
        <taxon>Pseudomonadota</taxon>
        <taxon>Betaproteobacteria</taxon>
        <taxon>Burkholderiales</taxon>
        <taxon>Comamonadaceae</taxon>
        <taxon>Hydrogenophaga</taxon>
    </lineage>
</organism>
<sequence length="109" mass="11822">MIFAVETEERTLIAFAGQAEAVAYCEGLDVEAAIWLFWSDSGEPLEAEFSVPNKRGVFGSRNGTYSLVPASPNHHAHLSEALDEVLTFESAAPFDSAQGVRDYLENANA</sequence>
<evidence type="ECO:0000313" key="2">
    <source>
        <dbReference type="Proteomes" id="UP001596501"/>
    </source>
</evidence>
<evidence type="ECO:0008006" key="3">
    <source>
        <dbReference type="Google" id="ProtNLM"/>
    </source>
</evidence>
<reference evidence="2" key="1">
    <citation type="journal article" date="2019" name="Int. J. Syst. Evol. Microbiol.">
        <title>The Global Catalogue of Microorganisms (GCM) 10K type strain sequencing project: providing services to taxonomists for standard genome sequencing and annotation.</title>
        <authorList>
            <consortium name="The Broad Institute Genomics Platform"/>
            <consortium name="The Broad Institute Genome Sequencing Center for Infectious Disease"/>
            <person name="Wu L."/>
            <person name="Ma J."/>
        </authorList>
    </citation>
    <scope>NUCLEOTIDE SEQUENCE [LARGE SCALE GENOMIC DNA]</scope>
    <source>
        <strain evidence="2">CGMCC 1.12371</strain>
    </source>
</reference>
<proteinExistence type="predicted"/>
<accession>A0ABW2QIE0</accession>
<name>A0ABW2QIE0_9BURK</name>
<keyword evidence="2" id="KW-1185">Reference proteome</keyword>
<protein>
    <recommendedName>
        <fullName evidence="3">Integron gene cassette protein</fullName>
    </recommendedName>
</protein>
<gene>
    <name evidence="1" type="ORF">ACFQPB_10090</name>
</gene>
<evidence type="ECO:0000313" key="1">
    <source>
        <dbReference type="EMBL" id="MFC7409210.1"/>
    </source>
</evidence>
<comment type="caution">
    <text evidence="1">The sequence shown here is derived from an EMBL/GenBank/DDBJ whole genome shotgun (WGS) entry which is preliminary data.</text>
</comment>
<dbReference type="RefSeq" id="WP_382222584.1">
    <property type="nucleotide sequence ID" value="NZ_JBHTCA010000005.1"/>
</dbReference>